<keyword evidence="4" id="KW-1185">Reference proteome</keyword>
<dbReference type="SUPFAM" id="SSF54593">
    <property type="entry name" value="Glyoxalase/Bleomycin resistance protein/Dihydroxybiphenyl dioxygenase"/>
    <property type="match status" value="1"/>
</dbReference>
<dbReference type="OrthoDB" id="6182803at2"/>
<gene>
    <name evidence="1" type="ORF">HCU01_29100</name>
    <name evidence="2" type="ORF">SAMN05660971_03404</name>
</gene>
<protein>
    <recommendedName>
        <fullName evidence="5">Catechol 2,3-dioxygenase</fullName>
    </recommendedName>
</protein>
<sequence>MQHLSLEPSALEVQNLSAMNEVFSEILGLRRLVHTPSGMTFELGVDTNGHTHVLMLLATRAPVVPRMLNLEVSGDEFIPLSQRLMAYPHLLEDVQIHDAGHSMSRQCAWRVATCRLPEGHYLRLAAIDPRRCALPPG</sequence>
<organism evidence="2 3">
    <name type="scientific">Halomonas cupida</name>
    <dbReference type="NCBI Taxonomy" id="44933"/>
    <lineage>
        <taxon>Bacteria</taxon>
        <taxon>Pseudomonadati</taxon>
        <taxon>Pseudomonadota</taxon>
        <taxon>Gammaproteobacteria</taxon>
        <taxon>Oceanospirillales</taxon>
        <taxon>Halomonadaceae</taxon>
        <taxon>Halomonas</taxon>
    </lineage>
</organism>
<evidence type="ECO:0000313" key="1">
    <source>
        <dbReference type="EMBL" id="GEN24961.1"/>
    </source>
</evidence>
<dbReference type="Proteomes" id="UP000321726">
    <property type="component" value="Unassembled WGS sequence"/>
</dbReference>
<evidence type="ECO:0000313" key="3">
    <source>
        <dbReference type="Proteomes" id="UP000184123"/>
    </source>
</evidence>
<dbReference type="RefSeq" id="WP_073436412.1">
    <property type="nucleotide sequence ID" value="NZ_BJXU01000120.1"/>
</dbReference>
<reference evidence="2 3" key="1">
    <citation type="submission" date="2016-11" db="EMBL/GenBank/DDBJ databases">
        <authorList>
            <person name="Jaros S."/>
            <person name="Januszkiewicz K."/>
            <person name="Wedrychowicz H."/>
        </authorList>
    </citation>
    <scope>NUCLEOTIDE SEQUENCE [LARGE SCALE GENOMIC DNA]</scope>
    <source>
        <strain evidence="2 3">DSM 4740</strain>
    </source>
</reference>
<evidence type="ECO:0000313" key="2">
    <source>
        <dbReference type="EMBL" id="SHM61844.1"/>
    </source>
</evidence>
<dbReference type="EMBL" id="FRCA01000010">
    <property type="protein sequence ID" value="SHM61844.1"/>
    <property type="molecule type" value="Genomic_DNA"/>
</dbReference>
<name>A0A1M7K9D4_9GAMM</name>
<evidence type="ECO:0000313" key="4">
    <source>
        <dbReference type="Proteomes" id="UP000321726"/>
    </source>
</evidence>
<accession>A0A1M7K9D4</accession>
<proteinExistence type="predicted"/>
<evidence type="ECO:0008006" key="5">
    <source>
        <dbReference type="Google" id="ProtNLM"/>
    </source>
</evidence>
<dbReference type="Proteomes" id="UP000184123">
    <property type="component" value="Unassembled WGS sequence"/>
</dbReference>
<dbReference type="EMBL" id="BJXU01000120">
    <property type="protein sequence ID" value="GEN24961.1"/>
    <property type="molecule type" value="Genomic_DNA"/>
</dbReference>
<dbReference type="AlphaFoldDB" id="A0A1M7K9D4"/>
<reference evidence="1 4" key="2">
    <citation type="submission" date="2019-07" db="EMBL/GenBank/DDBJ databases">
        <title>Whole genome shotgun sequence of Halomonas cupida NBRC 102219.</title>
        <authorList>
            <person name="Hosoyama A."/>
            <person name="Uohara A."/>
            <person name="Ohji S."/>
            <person name="Ichikawa N."/>
        </authorList>
    </citation>
    <scope>NUCLEOTIDE SEQUENCE [LARGE SCALE GENOMIC DNA]</scope>
    <source>
        <strain evidence="1 4">NBRC 102219</strain>
    </source>
</reference>
<dbReference type="InterPro" id="IPR029068">
    <property type="entry name" value="Glyas_Bleomycin-R_OHBP_Dase"/>
</dbReference>